<sequence>MLDPKYLEWLKLSGKHALVLFLISSVLLFGSEELINTLGLLEAREAVKPWLGVVWLVSLSITAADSIYLVFKWVKKRIEWRVNLKRLQKGLHNLTPEEKAFLSGYITNNTRTQSAHYNDGMINGLVAATIIYRSSNLSQYHTTFPYNIQPWAWEYLQKHPEVLM</sequence>
<dbReference type="InterPro" id="IPR025982">
    <property type="entry name" value="SieB"/>
</dbReference>
<dbReference type="Pfam" id="PF14163">
    <property type="entry name" value="SieB"/>
    <property type="match status" value="1"/>
</dbReference>
<reference evidence="2" key="1">
    <citation type="journal article" date="2015" name="Nature">
        <title>Complex archaea that bridge the gap between prokaryotes and eukaryotes.</title>
        <authorList>
            <person name="Spang A."/>
            <person name="Saw J.H."/>
            <person name="Jorgensen S.L."/>
            <person name="Zaremba-Niedzwiedzka K."/>
            <person name="Martijn J."/>
            <person name="Lind A.E."/>
            <person name="van Eijk R."/>
            <person name="Schleper C."/>
            <person name="Guy L."/>
            <person name="Ettema T.J."/>
        </authorList>
    </citation>
    <scope>NUCLEOTIDE SEQUENCE</scope>
</reference>
<dbReference type="EMBL" id="LAZR01000096">
    <property type="protein sequence ID" value="KKN92169.1"/>
    <property type="molecule type" value="Genomic_DNA"/>
</dbReference>
<proteinExistence type="predicted"/>
<dbReference type="AlphaFoldDB" id="A0A0F9UKH9"/>
<protein>
    <recommendedName>
        <fullName evidence="3">Superinfection exclusion protein B</fullName>
    </recommendedName>
</protein>
<comment type="caution">
    <text evidence="2">The sequence shown here is derived from an EMBL/GenBank/DDBJ whole genome shotgun (WGS) entry which is preliminary data.</text>
</comment>
<keyword evidence="1" id="KW-0472">Membrane</keyword>
<name>A0A0F9UKH9_9ZZZZ</name>
<evidence type="ECO:0008006" key="3">
    <source>
        <dbReference type="Google" id="ProtNLM"/>
    </source>
</evidence>
<gene>
    <name evidence="2" type="ORF">LCGC14_0209820</name>
</gene>
<evidence type="ECO:0000256" key="1">
    <source>
        <dbReference type="SAM" id="Phobius"/>
    </source>
</evidence>
<keyword evidence="1" id="KW-1133">Transmembrane helix</keyword>
<accession>A0A0F9UKH9</accession>
<keyword evidence="1" id="KW-0812">Transmembrane</keyword>
<feature type="transmembrane region" description="Helical" evidence="1">
    <location>
        <begin position="12"/>
        <end position="30"/>
    </location>
</feature>
<evidence type="ECO:0000313" key="2">
    <source>
        <dbReference type="EMBL" id="KKN92169.1"/>
    </source>
</evidence>
<organism evidence="2">
    <name type="scientific">marine sediment metagenome</name>
    <dbReference type="NCBI Taxonomy" id="412755"/>
    <lineage>
        <taxon>unclassified sequences</taxon>
        <taxon>metagenomes</taxon>
        <taxon>ecological metagenomes</taxon>
    </lineage>
</organism>
<feature type="transmembrane region" description="Helical" evidence="1">
    <location>
        <begin position="50"/>
        <end position="71"/>
    </location>
</feature>